<dbReference type="EMBL" id="NMQW01000024">
    <property type="protein sequence ID" value="OXM84987.1"/>
    <property type="molecule type" value="Genomic_DNA"/>
</dbReference>
<keyword evidence="5" id="KW-1185">Reference proteome</keyword>
<feature type="active site" description="Charge relay system" evidence="1">
    <location>
        <position position="228"/>
    </location>
</feature>
<proteinExistence type="predicted"/>
<protein>
    <submittedName>
        <fullName evidence="4">Carboxylesterase</fullName>
    </submittedName>
</protein>
<dbReference type="InterPro" id="IPR012354">
    <property type="entry name" value="Esterase_lipase"/>
</dbReference>
<dbReference type="SUPFAM" id="SSF53474">
    <property type="entry name" value="alpha/beta-Hydrolases"/>
    <property type="match status" value="1"/>
</dbReference>
<evidence type="ECO:0000259" key="3">
    <source>
        <dbReference type="Pfam" id="PF12146"/>
    </source>
</evidence>
<sequence>MNREYRTPEPFFLEGHGDRAAVHLMLIHGFTSSPAEFRKLGYYLNDMGYTVDAVLLPGHGTSPEDMIKTGHGHWTGHVVKGYDEIVDRRKKKVVAIGHSMGGLLALQLALERRLDGVAALAAPIFLMSRKTVFAVLLQYVLKYIEKKPSVSAHLLQETWTYTKTPIPCVVDLRRLLKQVKSKLGEVKTPIWIGQGEMDRLVHPRSAGYIYEHVASASKIIKHYPGMSHALLLDEGRDLVYKDIHAFIASLHAPVEPSDKERQRIGKEVFS</sequence>
<dbReference type="Proteomes" id="UP000215509">
    <property type="component" value="Unassembled WGS sequence"/>
</dbReference>
<gene>
    <name evidence="4" type="ORF">CF651_17360</name>
</gene>
<feature type="active site" description="Charge relay system" evidence="1">
    <location>
        <position position="198"/>
    </location>
</feature>
<evidence type="ECO:0000256" key="2">
    <source>
        <dbReference type="PIRSR" id="PIRSR017388-2"/>
    </source>
</evidence>
<dbReference type="RefSeq" id="WP_094016141.1">
    <property type="nucleotide sequence ID" value="NZ_NMQW01000024.1"/>
</dbReference>
<evidence type="ECO:0000313" key="5">
    <source>
        <dbReference type="Proteomes" id="UP000215509"/>
    </source>
</evidence>
<dbReference type="OrthoDB" id="9800213at2"/>
<feature type="binding site" evidence="2">
    <location>
        <position position="30"/>
    </location>
    <ligand>
        <name>substrate</name>
    </ligand>
</feature>
<accession>A0A229UNB7</accession>
<feature type="domain" description="Serine aminopeptidase S33" evidence="3">
    <location>
        <begin position="23"/>
        <end position="234"/>
    </location>
</feature>
<dbReference type="PIRSF" id="PIRSF017388">
    <property type="entry name" value="Esterase_lipase"/>
    <property type="match status" value="1"/>
</dbReference>
<feature type="active site" description="Nucleophile" evidence="1">
    <location>
        <position position="99"/>
    </location>
</feature>
<feature type="binding site" evidence="2">
    <location>
        <position position="100"/>
    </location>
    <ligand>
        <name>substrate</name>
    </ligand>
</feature>
<dbReference type="GO" id="GO:0052689">
    <property type="term" value="F:carboxylic ester hydrolase activity"/>
    <property type="evidence" value="ECO:0007669"/>
    <property type="project" value="InterPro"/>
</dbReference>
<dbReference type="Gene3D" id="3.40.50.1820">
    <property type="entry name" value="alpha/beta hydrolase"/>
    <property type="match status" value="1"/>
</dbReference>
<evidence type="ECO:0000313" key="4">
    <source>
        <dbReference type="EMBL" id="OXM84987.1"/>
    </source>
</evidence>
<evidence type="ECO:0000256" key="1">
    <source>
        <dbReference type="PIRSR" id="PIRSR017388-1"/>
    </source>
</evidence>
<dbReference type="AlphaFoldDB" id="A0A229UNB7"/>
<dbReference type="InterPro" id="IPR022742">
    <property type="entry name" value="Hydrolase_4"/>
</dbReference>
<dbReference type="InterPro" id="IPR029058">
    <property type="entry name" value="AB_hydrolase_fold"/>
</dbReference>
<dbReference type="PANTHER" id="PTHR11614">
    <property type="entry name" value="PHOSPHOLIPASE-RELATED"/>
    <property type="match status" value="1"/>
</dbReference>
<dbReference type="Pfam" id="PF12146">
    <property type="entry name" value="Hydrolase_4"/>
    <property type="match status" value="1"/>
</dbReference>
<dbReference type="InterPro" id="IPR051044">
    <property type="entry name" value="MAG_DAG_Lipase"/>
</dbReference>
<name>A0A229UNB7_9BACL</name>
<organism evidence="4 5">
    <name type="scientific">Paenibacillus rigui</name>
    <dbReference type="NCBI Taxonomy" id="554312"/>
    <lineage>
        <taxon>Bacteria</taxon>
        <taxon>Bacillati</taxon>
        <taxon>Bacillota</taxon>
        <taxon>Bacilli</taxon>
        <taxon>Bacillales</taxon>
        <taxon>Paenibacillaceae</taxon>
        <taxon>Paenibacillus</taxon>
    </lineage>
</organism>
<reference evidence="4 5" key="1">
    <citation type="submission" date="2017-07" db="EMBL/GenBank/DDBJ databases">
        <title>Genome sequencing and assembly of Paenibacillus rigui.</title>
        <authorList>
            <person name="Mayilraj S."/>
        </authorList>
    </citation>
    <scope>NUCLEOTIDE SEQUENCE [LARGE SCALE GENOMIC DNA]</scope>
    <source>
        <strain evidence="4 5">JCM 16352</strain>
    </source>
</reference>
<comment type="caution">
    <text evidence="4">The sequence shown here is derived from an EMBL/GenBank/DDBJ whole genome shotgun (WGS) entry which is preliminary data.</text>
</comment>